<name>A0A0L0QJ85_VIRPA</name>
<gene>
    <name evidence="2" type="ORF">AFK71_08800</name>
</gene>
<keyword evidence="1" id="KW-0812">Transmembrane</keyword>
<dbReference type="OrthoDB" id="9951604at2"/>
<comment type="caution">
    <text evidence="2">The sequence shown here is derived from an EMBL/GenBank/DDBJ whole genome shotgun (WGS) entry which is preliminary data.</text>
</comment>
<keyword evidence="1" id="KW-0472">Membrane</keyword>
<proteinExistence type="predicted"/>
<feature type="transmembrane region" description="Helical" evidence="1">
    <location>
        <begin position="35"/>
        <end position="55"/>
    </location>
</feature>
<dbReference type="Proteomes" id="UP000036780">
    <property type="component" value="Unassembled WGS sequence"/>
</dbReference>
<dbReference type="EMBL" id="LGTO01000007">
    <property type="protein sequence ID" value="KNE18710.1"/>
    <property type="molecule type" value="Genomic_DNA"/>
</dbReference>
<keyword evidence="3" id="KW-1185">Reference proteome</keyword>
<accession>A0A0L0QJ85</accession>
<evidence type="ECO:0000313" key="2">
    <source>
        <dbReference type="EMBL" id="KNE18710.1"/>
    </source>
</evidence>
<dbReference type="AlphaFoldDB" id="A0A0L0QJ85"/>
<evidence type="ECO:0008006" key="4">
    <source>
        <dbReference type="Google" id="ProtNLM"/>
    </source>
</evidence>
<organism evidence="2 3">
    <name type="scientific">Virgibacillus pantothenticus</name>
    <dbReference type="NCBI Taxonomy" id="1473"/>
    <lineage>
        <taxon>Bacteria</taxon>
        <taxon>Bacillati</taxon>
        <taxon>Bacillota</taxon>
        <taxon>Bacilli</taxon>
        <taxon>Bacillales</taxon>
        <taxon>Bacillaceae</taxon>
        <taxon>Virgibacillus</taxon>
    </lineage>
</organism>
<dbReference type="GeneID" id="66871645"/>
<dbReference type="RefSeq" id="WP_050351187.1">
    <property type="nucleotide sequence ID" value="NZ_CP073011.1"/>
</dbReference>
<feature type="transmembrane region" description="Helical" evidence="1">
    <location>
        <begin position="61"/>
        <end position="78"/>
    </location>
</feature>
<reference evidence="3" key="1">
    <citation type="submission" date="2015-07" db="EMBL/GenBank/DDBJ databases">
        <title>Fjat-10053 dsm26.</title>
        <authorList>
            <person name="Liu B."/>
            <person name="Wang J."/>
            <person name="Zhu Y."/>
            <person name="Liu G."/>
            <person name="Chen Q."/>
            <person name="Chen Z."/>
            <person name="Lan J."/>
            <person name="Che J."/>
            <person name="Ge C."/>
            <person name="Shi H."/>
            <person name="Pan Z."/>
            <person name="Liu X."/>
        </authorList>
    </citation>
    <scope>NUCLEOTIDE SEQUENCE [LARGE SCALE GENOMIC DNA]</scope>
    <source>
        <strain evidence="3">DSM 26</strain>
    </source>
</reference>
<keyword evidence="1" id="KW-1133">Transmembrane helix</keyword>
<protein>
    <recommendedName>
        <fullName evidence="4">YcxB-like protein domain-containing protein</fullName>
    </recommendedName>
</protein>
<sequence length="181" mass="21032">MRKIELSYTLNHGDIQKLAENYYENSTRAKRAKKWTVIGALVLTLILSYFPTLVMGRGLDFYLILVFIGFIITPILSLQQQKKDLIKSTNRRLTKENIGLLGEHHTTISEDGIHATLFPHDPKKEKNSSNNWEEIDYYSQEGNHFFVYVDNINFVYVIKTEDKTEEVDQFLSENLEKRGGN</sequence>
<evidence type="ECO:0000313" key="3">
    <source>
        <dbReference type="Proteomes" id="UP000036780"/>
    </source>
</evidence>
<dbReference type="PATRIC" id="fig|1473.5.peg.209"/>
<evidence type="ECO:0000256" key="1">
    <source>
        <dbReference type="SAM" id="Phobius"/>
    </source>
</evidence>